<feature type="compositionally biased region" description="Basic residues" evidence="1">
    <location>
        <begin position="1"/>
        <end position="10"/>
    </location>
</feature>
<reference evidence="4" key="1">
    <citation type="submission" date="2022-07" db="EMBL/GenBank/DDBJ databases">
        <title>Genome Sequence of Agrocybe chaxingu.</title>
        <authorList>
            <person name="Buettner E."/>
        </authorList>
    </citation>
    <scope>NUCLEOTIDE SEQUENCE</scope>
    <source>
        <strain evidence="4">MP-N11</strain>
    </source>
</reference>
<dbReference type="EMBL" id="JANKHO010001865">
    <property type="protein sequence ID" value="KAJ3497392.1"/>
    <property type="molecule type" value="Genomic_DNA"/>
</dbReference>
<proteinExistence type="predicted"/>
<evidence type="ECO:0000313" key="5">
    <source>
        <dbReference type="Proteomes" id="UP001148786"/>
    </source>
</evidence>
<evidence type="ECO:0000313" key="4">
    <source>
        <dbReference type="EMBL" id="KAJ3497392.1"/>
    </source>
</evidence>
<protein>
    <recommendedName>
        <fullName evidence="3">DUF6535 domain-containing protein</fullName>
    </recommendedName>
</protein>
<keyword evidence="5" id="KW-1185">Reference proteome</keyword>
<evidence type="ECO:0000256" key="1">
    <source>
        <dbReference type="SAM" id="MobiDB-lite"/>
    </source>
</evidence>
<keyword evidence="2" id="KW-0812">Transmembrane</keyword>
<sequence length="743" mass="84347">MSAESRRHKKQGEGPPRQKASGLDEGTKNAPQGNENAQEKKAAQEESASFRCGDPYGFSPRREDGVDYWETITDPVRRKDNAQCDAWKNEVKNILIFAGLFSGVVTAFLVESYKNLQPDPSERMVELLTHIATRLENALNASLPPNPSPVPVQLSFSPSSSAIRVNVFWFLSLVLSLTTVLIGTISLQWLREHQSYPEDFTTEKTFTLLHMRMEILEKWYVGDFFASLPLLLQIAVILFFAGIIDFLQSLGAASVTIPVFLVVVASIGFLISTTALPSFDTLLLTSSKFGVGSTVPGPCPYKSPQARFFGYCLMPIIKKLWSGKDTESSWLPNMWVNTRGLSPKWVDLDLKWMGFRRHYASERAFGQQDSNYPYNTTYCADENIWVGPLYDQIEGIRQVCKAYPFDAVILEAAFHCFAHSISFDRYDGTNAIHPPEWHLKSLVEMLKVPKKSVFSDLLDGGSKDQLLLHDEALLCFIQSTDLERTLRNISAIKMELYFRIYNHYSTSPMTQTSSTQPQMLPLAYSNMGYGSYGYFFECPSFLKEYLIHVEVPYMQSLFEDISQEKINWSIHLLFHPKRLEELVTQYVRSLGTRYVQLLPAIVSLRSVLQRPLEARVADSNETQVLQFFLVANAVLFASEEHRSKGIPREVDDLALAVHNFYNKIFSNLGSPPVVWALKVLEKMTWRTPLAVLKDLRSNWKRIRLTFGLLFESDTRENSFNDDILSEVDESMEAASSADVSRES</sequence>
<dbReference type="Pfam" id="PF20153">
    <property type="entry name" value="DUF6535"/>
    <property type="match status" value="1"/>
</dbReference>
<feature type="domain" description="DUF6535" evidence="3">
    <location>
        <begin position="69"/>
        <end position="248"/>
    </location>
</feature>
<dbReference type="AlphaFoldDB" id="A0A9W8JRW5"/>
<dbReference type="OrthoDB" id="3235960at2759"/>
<name>A0A9W8JRW5_9AGAR</name>
<dbReference type="Proteomes" id="UP001148786">
    <property type="component" value="Unassembled WGS sequence"/>
</dbReference>
<comment type="caution">
    <text evidence="4">The sequence shown here is derived from an EMBL/GenBank/DDBJ whole genome shotgun (WGS) entry which is preliminary data.</text>
</comment>
<accession>A0A9W8JRW5</accession>
<feature type="region of interest" description="Disordered" evidence="1">
    <location>
        <begin position="1"/>
        <end position="58"/>
    </location>
</feature>
<keyword evidence="2" id="KW-1133">Transmembrane helix</keyword>
<feature type="transmembrane region" description="Helical" evidence="2">
    <location>
        <begin position="250"/>
        <end position="271"/>
    </location>
</feature>
<evidence type="ECO:0000259" key="3">
    <source>
        <dbReference type="Pfam" id="PF20153"/>
    </source>
</evidence>
<dbReference type="InterPro" id="IPR045338">
    <property type="entry name" value="DUF6535"/>
</dbReference>
<evidence type="ECO:0000256" key="2">
    <source>
        <dbReference type="SAM" id="Phobius"/>
    </source>
</evidence>
<feature type="transmembrane region" description="Helical" evidence="2">
    <location>
        <begin position="167"/>
        <end position="190"/>
    </location>
</feature>
<feature type="transmembrane region" description="Helical" evidence="2">
    <location>
        <begin position="219"/>
        <end position="244"/>
    </location>
</feature>
<organism evidence="4 5">
    <name type="scientific">Agrocybe chaxingu</name>
    <dbReference type="NCBI Taxonomy" id="84603"/>
    <lineage>
        <taxon>Eukaryota</taxon>
        <taxon>Fungi</taxon>
        <taxon>Dikarya</taxon>
        <taxon>Basidiomycota</taxon>
        <taxon>Agaricomycotina</taxon>
        <taxon>Agaricomycetes</taxon>
        <taxon>Agaricomycetidae</taxon>
        <taxon>Agaricales</taxon>
        <taxon>Agaricineae</taxon>
        <taxon>Strophariaceae</taxon>
        <taxon>Agrocybe</taxon>
    </lineage>
</organism>
<gene>
    <name evidence="4" type="ORF">NLJ89_g10353</name>
</gene>
<keyword evidence="2" id="KW-0472">Membrane</keyword>